<dbReference type="EMBL" id="JBHTAR010000003">
    <property type="protein sequence ID" value="MFC7198270.1"/>
    <property type="molecule type" value="Genomic_DNA"/>
</dbReference>
<protein>
    <submittedName>
        <fullName evidence="1">Uncharacterized protein</fullName>
    </submittedName>
</protein>
<accession>A0ABD5YZZ8</accession>
<organism evidence="1 2">
    <name type="scientific">Halospeciosus flavus</name>
    <dbReference type="NCBI Taxonomy" id="3032283"/>
    <lineage>
        <taxon>Archaea</taxon>
        <taxon>Methanobacteriati</taxon>
        <taxon>Methanobacteriota</taxon>
        <taxon>Stenosarchaea group</taxon>
        <taxon>Halobacteria</taxon>
        <taxon>Halobacteriales</taxon>
        <taxon>Halobacteriaceae</taxon>
        <taxon>Halospeciosus</taxon>
    </lineage>
</organism>
<proteinExistence type="predicted"/>
<name>A0ABD5YZZ8_9EURY</name>
<dbReference type="RefSeq" id="WP_279530211.1">
    <property type="nucleotide sequence ID" value="NZ_CP122313.1"/>
</dbReference>
<reference evidence="1 2" key="1">
    <citation type="journal article" date="2019" name="Int. J. Syst. Evol. Microbiol.">
        <title>The Global Catalogue of Microorganisms (GCM) 10K type strain sequencing project: providing services to taxonomists for standard genome sequencing and annotation.</title>
        <authorList>
            <consortium name="The Broad Institute Genomics Platform"/>
            <consortium name="The Broad Institute Genome Sequencing Center for Infectious Disease"/>
            <person name="Wu L."/>
            <person name="Ma J."/>
        </authorList>
    </citation>
    <scope>NUCLEOTIDE SEQUENCE [LARGE SCALE GENOMIC DNA]</scope>
    <source>
        <strain evidence="1 2">XZGYJ-43</strain>
    </source>
</reference>
<gene>
    <name evidence="1" type="ORF">ACFQJ9_02015</name>
</gene>
<evidence type="ECO:0000313" key="2">
    <source>
        <dbReference type="Proteomes" id="UP001596447"/>
    </source>
</evidence>
<dbReference type="Proteomes" id="UP001596447">
    <property type="component" value="Unassembled WGS sequence"/>
</dbReference>
<sequence>MDLPHVVPGYYASGIEPVFFTVEAAIEDAIRDGEPTEAEWVPMSEQQQEEFLEQQKQEFRKQNNIQYEVDQAMRIELIAVERPR</sequence>
<dbReference type="AlphaFoldDB" id="A0ABD5YZZ8"/>
<comment type="caution">
    <text evidence="1">The sequence shown here is derived from an EMBL/GenBank/DDBJ whole genome shotgun (WGS) entry which is preliminary data.</text>
</comment>
<keyword evidence="2" id="KW-1185">Reference proteome</keyword>
<evidence type="ECO:0000313" key="1">
    <source>
        <dbReference type="EMBL" id="MFC7198270.1"/>
    </source>
</evidence>